<dbReference type="AlphaFoldDB" id="A0A9E8LNQ8"/>
<keyword evidence="12" id="KW-0066">ATP synthesis</keyword>
<organism evidence="15">
    <name type="scientific">Ceraclea indistincta</name>
    <dbReference type="NCBI Taxonomy" id="2904887"/>
    <lineage>
        <taxon>Eukaryota</taxon>
        <taxon>Metazoa</taxon>
        <taxon>Ecdysozoa</taxon>
        <taxon>Arthropoda</taxon>
        <taxon>Hexapoda</taxon>
        <taxon>Insecta</taxon>
        <taxon>Pterygota</taxon>
        <taxon>Neoptera</taxon>
        <taxon>Endopterygota</taxon>
        <taxon>Trichoptera</taxon>
        <taxon>Integripalpia</taxon>
        <taxon>Brevitentoria</taxon>
        <taxon>Leptoceroidea</taxon>
        <taxon>Leptoceridae</taxon>
        <taxon>Leptocerinae</taxon>
        <taxon>Athripsodini</taxon>
        <taxon>Ceraclea</taxon>
    </lineage>
</organism>
<keyword evidence="9 14" id="KW-1133">Transmembrane helix</keyword>
<evidence type="ECO:0000256" key="11">
    <source>
        <dbReference type="ARBA" id="ARBA00023136"/>
    </source>
</evidence>
<evidence type="ECO:0000256" key="5">
    <source>
        <dbReference type="ARBA" id="ARBA00022448"/>
    </source>
</evidence>
<dbReference type="Pfam" id="PF00119">
    <property type="entry name" value="ATP-synt_A"/>
    <property type="match status" value="1"/>
</dbReference>
<comment type="function">
    <text evidence="1">Mitochondrial membrane ATP synthase (F(1)F(0) ATP synthase or Complex V) produces ATP from ADP in the presence of a proton gradient across the membrane which is generated by electron transport complexes of the respiratory chain. F-type ATPases consist of two structural domains, F(1) - containing the extramembraneous catalytic core and F(0) - containing the membrane proton channel, linked together by a central stalk and a peripheral stalk. During catalysis, ATP synthesis in the catalytic domain of F(1) is coupled via a rotary mechanism of the central stalk subunits to proton translocation. Key component of the proton channel; it may play a direct role in the translocation of protons across the membrane.</text>
</comment>
<evidence type="ECO:0000256" key="12">
    <source>
        <dbReference type="ARBA" id="ARBA00023310"/>
    </source>
</evidence>
<evidence type="ECO:0000256" key="13">
    <source>
        <dbReference type="RuleBase" id="RU004450"/>
    </source>
</evidence>
<dbReference type="EMBL" id="OL678006">
    <property type="protein sequence ID" value="UZZ43822.1"/>
    <property type="molecule type" value="Genomic_DNA"/>
</dbReference>
<dbReference type="GeneID" id="77425194"/>
<evidence type="ECO:0000256" key="6">
    <source>
        <dbReference type="ARBA" id="ARBA00022547"/>
    </source>
</evidence>
<accession>A0A9E8LNQ8</accession>
<evidence type="ECO:0000313" key="15">
    <source>
        <dbReference type="EMBL" id="UZZ43822.1"/>
    </source>
</evidence>
<evidence type="ECO:0000256" key="7">
    <source>
        <dbReference type="ARBA" id="ARBA00022692"/>
    </source>
</evidence>
<sequence>MMTNLFSIFDPSTNIMALNLNWMSIFLGLFFILNNYWTIPNRINIIYTLISKALLNEFKMIMSIYTFNGNALIFITLFFFILYNNLLGLMPYIFTATTHMALTLMMSLTIWITLMVCGWINNYTHMMAHLIPTGTPLMLTWFMALIETISNIIRPSTLAIRLMANMMAGHLLITLLSEINNKVNYLIMMFIIMTQIILLILELSVAFIQSYVFFILSSLYTTEI</sequence>
<evidence type="ECO:0000256" key="4">
    <source>
        <dbReference type="ARBA" id="ARBA00011648"/>
    </source>
</evidence>
<reference evidence="15" key="2">
    <citation type="journal article" date="2022" name="Syst. Entomol.">
        <title>Massive gene rearrangements of mitochondrial genomes and implications for the phylogeny of Trichoptera (Insecta).</title>
        <authorList>
            <person name="Ge X."/>
            <person name="Peng L."/>
            <person name="Vogler A.P."/>
            <person name="Morse J.C."/>
            <person name="Yang L."/>
            <person name="Sun C."/>
            <person name="Wang B."/>
        </authorList>
    </citation>
    <scope>NUCLEOTIDE SEQUENCE</scope>
</reference>
<keyword evidence="5" id="KW-0813">Transport</keyword>
<dbReference type="InterPro" id="IPR023011">
    <property type="entry name" value="ATP_synth_F0_asu_AS"/>
</dbReference>
<evidence type="ECO:0000256" key="8">
    <source>
        <dbReference type="ARBA" id="ARBA00022781"/>
    </source>
</evidence>
<feature type="transmembrane region" description="Helical" evidence="14">
    <location>
        <begin position="89"/>
        <end position="114"/>
    </location>
</feature>
<keyword evidence="10" id="KW-0406">Ion transport</keyword>
<feature type="transmembrane region" description="Helical" evidence="14">
    <location>
        <begin position="126"/>
        <end position="146"/>
    </location>
</feature>
<feature type="transmembrane region" description="Helical" evidence="14">
    <location>
        <begin position="60"/>
        <end position="83"/>
    </location>
</feature>
<geneLocation type="mitochondrion" evidence="15"/>
<gene>
    <name evidence="15" type="primary">ATP6</name>
</gene>
<dbReference type="PANTHER" id="PTHR11410">
    <property type="entry name" value="ATP SYNTHASE SUBUNIT A"/>
    <property type="match status" value="1"/>
</dbReference>
<feature type="transmembrane region" description="Helical" evidence="14">
    <location>
        <begin position="183"/>
        <end position="216"/>
    </location>
</feature>
<evidence type="ECO:0000256" key="3">
    <source>
        <dbReference type="ARBA" id="ARBA00006810"/>
    </source>
</evidence>
<keyword evidence="11 14" id="KW-0472">Membrane</keyword>
<dbReference type="PRINTS" id="PR00123">
    <property type="entry name" value="ATPASEA"/>
</dbReference>
<dbReference type="PROSITE" id="PS00449">
    <property type="entry name" value="ATPASE_A"/>
    <property type="match status" value="1"/>
</dbReference>
<evidence type="ECO:0000256" key="14">
    <source>
        <dbReference type="SAM" id="Phobius"/>
    </source>
</evidence>
<evidence type="ECO:0000256" key="9">
    <source>
        <dbReference type="ARBA" id="ARBA00022989"/>
    </source>
</evidence>
<protein>
    <recommendedName>
        <fullName evidence="13">ATP synthase subunit a</fullName>
    </recommendedName>
</protein>
<keyword evidence="15" id="KW-0496">Mitochondrion</keyword>
<proteinExistence type="inferred from homology"/>
<reference evidence="15" key="1">
    <citation type="submission" date="2021-11" db="EMBL/GenBank/DDBJ databases">
        <authorList>
            <person name="Ge X.-Y."/>
            <person name="Peng L."/>
            <person name="Sun C.-H."/>
            <person name="Wang B.-X."/>
        </authorList>
    </citation>
    <scope>NUCLEOTIDE SEQUENCE</scope>
</reference>
<dbReference type="SUPFAM" id="SSF81336">
    <property type="entry name" value="F1F0 ATP synthase subunit A"/>
    <property type="match status" value="1"/>
</dbReference>
<dbReference type="CDD" id="cd00310">
    <property type="entry name" value="ATP-synt_Fo_a_6"/>
    <property type="match status" value="1"/>
</dbReference>
<keyword evidence="6" id="KW-0138">CF(0)</keyword>
<feature type="transmembrane region" description="Helical" evidence="14">
    <location>
        <begin position="20"/>
        <end position="39"/>
    </location>
</feature>
<comment type="subcellular location">
    <subcellularLocation>
        <location evidence="2">Membrane</location>
        <topology evidence="2">Multi-pass membrane protein</topology>
    </subcellularLocation>
    <subcellularLocation>
        <location evidence="13">Mitochondrion inner membrane</location>
        <topology evidence="13">Multi-pass membrane protein</topology>
    </subcellularLocation>
</comment>
<dbReference type="CTD" id="4508"/>
<dbReference type="GO" id="GO:0046933">
    <property type="term" value="F:proton-transporting ATP synthase activity, rotational mechanism"/>
    <property type="evidence" value="ECO:0007669"/>
    <property type="project" value="TreeGrafter"/>
</dbReference>
<comment type="similarity">
    <text evidence="3">Belongs to the ATPase A chain family.</text>
</comment>
<dbReference type="InterPro" id="IPR000568">
    <property type="entry name" value="ATP_synth_F0_asu"/>
</dbReference>
<dbReference type="PANTHER" id="PTHR11410:SF0">
    <property type="entry name" value="ATP SYNTHASE SUBUNIT A"/>
    <property type="match status" value="1"/>
</dbReference>
<evidence type="ECO:0000256" key="1">
    <source>
        <dbReference type="ARBA" id="ARBA00002070"/>
    </source>
</evidence>
<dbReference type="InterPro" id="IPR045083">
    <property type="entry name" value="ATP_synth_F0_asu_bact/mt"/>
</dbReference>
<keyword evidence="7 14" id="KW-0812">Transmembrane</keyword>
<dbReference type="Gene3D" id="1.20.120.220">
    <property type="entry name" value="ATP synthase, F0 complex, subunit A"/>
    <property type="match status" value="1"/>
</dbReference>
<dbReference type="NCBIfam" id="TIGR01131">
    <property type="entry name" value="ATP_synt_6_or_A"/>
    <property type="match status" value="1"/>
</dbReference>
<dbReference type="GO" id="GO:0005743">
    <property type="term" value="C:mitochondrial inner membrane"/>
    <property type="evidence" value="ECO:0007669"/>
    <property type="project" value="UniProtKB-SubCell"/>
</dbReference>
<dbReference type="GO" id="GO:0045259">
    <property type="term" value="C:proton-transporting ATP synthase complex"/>
    <property type="evidence" value="ECO:0007669"/>
    <property type="project" value="UniProtKB-KW"/>
</dbReference>
<keyword evidence="8" id="KW-0375">Hydrogen ion transport</keyword>
<evidence type="ECO:0000256" key="10">
    <source>
        <dbReference type="ARBA" id="ARBA00023065"/>
    </source>
</evidence>
<dbReference type="InterPro" id="IPR035908">
    <property type="entry name" value="F0_ATP_A_sf"/>
</dbReference>
<dbReference type="RefSeq" id="YP_010586086.1">
    <property type="nucleotide sequence ID" value="NC_069248.1"/>
</dbReference>
<evidence type="ECO:0000256" key="2">
    <source>
        <dbReference type="ARBA" id="ARBA00004141"/>
    </source>
</evidence>
<feature type="transmembrane region" description="Helical" evidence="14">
    <location>
        <begin position="158"/>
        <end position="176"/>
    </location>
</feature>
<name>A0A9E8LNQ8_9NEOP</name>
<comment type="subunit">
    <text evidence="4">F-type ATPases have 2 components, CF(1) - the catalytic core - and CF(0) - the membrane proton channel. CF(1) has five subunits: alpha(3), beta(3), gamma(1), delta(1), epsilon(1). CF(0) has three main subunits: a, b and c.</text>
</comment>